<name>A0A0K1Q8I4_9BACT</name>
<dbReference type="SUPFAM" id="SSF50494">
    <property type="entry name" value="Trypsin-like serine proteases"/>
    <property type="match status" value="1"/>
</dbReference>
<protein>
    <submittedName>
        <fullName evidence="7">DegP protease</fullName>
    </submittedName>
</protein>
<keyword evidence="4" id="KW-0720">Serine protease</keyword>
<dbReference type="PROSITE" id="PS50106">
    <property type="entry name" value="PDZ"/>
    <property type="match status" value="1"/>
</dbReference>
<proteinExistence type="inferred from homology"/>
<comment type="similarity">
    <text evidence="1">Belongs to the peptidase S1C family.</text>
</comment>
<dbReference type="InterPro" id="IPR043504">
    <property type="entry name" value="Peptidase_S1_PA_chymotrypsin"/>
</dbReference>
<feature type="region of interest" description="Disordered" evidence="5">
    <location>
        <begin position="41"/>
        <end position="66"/>
    </location>
</feature>
<dbReference type="GO" id="GO:0006508">
    <property type="term" value="P:proteolysis"/>
    <property type="evidence" value="ECO:0007669"/>
    <property type="project" value="UniProtKB-KW"/>
</dbReference>
<gene>
    <name evidence="7" type="ORF">AKJ09_08640</name>
</gene>
<dbReference type="InterPro" id="IPR051201">
    <property type="entry name" value="Chloro_Bact_Ser_Proteases"/>
</dbReference>
<keyword evidence="2 7" id="KW-0645">Protease</keyword>
<dbReference type="Pfam" id="PF13180">
    <property type="entry name" value="PDZ_2"/>
    <property type="match status" value="1"/>
</dbReference>
<keyword evidence="3" id="KW-0378">Hydrolase</keyword>
<dbReference type="Gene3D" id="2.30.42.10">
    <property type="match status" value="1"/>
</dbReference>
<dbReference type="Pfam" id="PF13365">
    <property type="entry name" value="Trypsin_2"/>
    <property type="match status" value="1"/>
</dbReference>
<dbReference type="SUPFAM" id="SSF50156">
    <property type="entry name" value="PDZ domain-like"/>
    <property type="match status" value="1"/>
</dbReference>
<dbReference type="EMBL" id="CP012333">
    <property type="protein sequence ID" value="AKV01977.1"/>
    <property type="molecule type" value="Genomic_DNA"/>
</dbReference>
<dbReference type="SMART" id="SM00228">
    <property type="entry name" value="PDZ"/>
    <property type="match status" value="1"/>
</dbReference>
<evidence type="ECO:0000313" key="7">
    <source>
        <dbReference type="EMBL" id="AKV01977.1"/>
    </source>
</evidence>
<dbReference type="InterPro" id="IPR001478">
    <property type="entry name" value="PDZ"/>
</dbReference>
<dbReference type="FunFam" id="2.40.10.10:FF:000001">
    <property type="entry name" value="Periplasmic serine protease DegS"/>
    <property type="match status" value="1"/>
</dbReference>
<evidence type="ECO:0000259" key="6">
    <source>
        <dbReference type="PROSITE" id="PS50106"/>
    </source>
</evidence>
<evidence type="ECO:0000256" key="1">
    <source>
        <dbReference type="ARBA" id="ARBA00010541"/>
    </source>
</evidence>
<dbReference type="STRING" id="1391654.AKJ09_08640"/>
<dbReference type="Gene3D" id="2.40.10.10">
    <property type="entry name" value="Trypsin-like serine proteases"/>
    <property type="match status" value="2"/>
</dbReference>
<dbReference type="InterPro" id="IPR036034">
    <property type="entry name" value="PDZ_sf"/>
</dbReference>
<evidence type="ECO:0000256" key="3">
    <source>
        <dbReference type="ARBA" id="ARBA00022801"/>
    </source>
</evidence>
<dbReference type="Proteomes" id="UP000064967">
    <property type="component" value="Chromosome"/>
</dbReference>
<sequence>MLARHTPSPRSIVTNSLFACAVFCAALWGCQRREVRPAPDADRQGVASASASASVNLPPVPPLSSASRIEDERNTIGVFRNVSASTVFVTQTRVIEDFFNGAQEVPAGSGSGFVWDDGGFIVTNYHVVEGARSISVAFHNQETFEAKLVGVEPKKDIAVLKVNAPQQLLVPITPAKGTDLEVGQKAIAIGNPFGLDHTLTTGVISALGRQVQGVGGVSIRDMIQTDAAINPGNSGGPLLDSQGHLIGMNTMIFSKSGSSAGIGFAVPVTTISRIVPQIIKTGRAEQVGLGIVSDPLQKIERRLGIQGVVVHQVASGTPAAQAGLKGMTRTRQGLFLGDVIIGVDDKPTADFDGLYAALDVHKPDDVVKVKVQRGDQIAIVPIKLIVLPQPNLM</sequence>
<keyword evidence="8" id="KW-1185">Reference proteome</keyword>
<dbReference type="RefSeq" id="WP_240488770.1">
    <property type="nucleotide sequence ID" value="NZ_CP012333.1"/>
</dbReference>
<feature type="domain" description="PDZ" evidence="6">
    <location>
        <begin position="275"/>
        <end position="375"/>
    </location>
</feature>
<dbReference type="PRINTS" id="PR00834">
    <property type="entry name" value="PROTEASES2C"/>
</dbReference>
<dbReference type="InterPro" id="IPR001940">
    <property type="entry name" value="Peptidase_S1C"/>
</dbReference>
<evidence type="ECO:0000256" key="4">
    <source>
        <dbReference type="ARBA" id="ARBA00022825"/>
    </source>
</evidence>
<evidence type="ECO:0000256" key="5">
    <source>
        <dbReference type="SAM" id="MobiDB-lite"/>
    </source>
</evidence>
<feature type="compositionally biased region" description="Low complexity" evidence="5">
    <location>
        <begin position="46"/>
        <end position="66"/>
    </location>
</feature>
<dbReference type="GO" id="GO:0004252">
    <property type="term" value="F:serine-type endopeptidase activity"/>
    <property type="evidence" value="ECO:0007669"/>
    <property type="project" value="InterPro"/>
</dbReference>
<dbReference type="PATRIC" id="fig|1391654.3.peg.8756"/>
<evidence type="ECO:0000256" key="2">
    <source>
        <dbReference type="ARBA" id="ARBA00022670"/>
    </source>
</evidence>
<dbReference type="PANTHER" id="PTHR43343">
    <property type="entry name" value="PEPTIDASE S12"/>
    <property type="match status" value="1"/>
</dbReference>
<dbReference type="PANTHER" id="PTHR43343:SF3">
    <property type="entry name" value="PROTEASE DO-LIKE 8, CHLOROPLASTIC"/>
    <property type="match status" value="1"/>
</dbReference>
<dbReference type="AlphaFoldDB" id="A0A0K1Q8I4"/>
<dbReference type="KEGG" id="llu:AKJ09_08640"/>
<dbReference type="InterPro" id="IPR009003">
    <property type="entry name" value="Peptidase_S1_PA"/>
</dbReference>
<evidence type="ECO:0000313" key="8">
    <source>
        <dbReference type="Proteomes" id="UP000064967"/>
    </source>
</evidence>
<accession>A0A0K1Q8I4</accession>
<organism evidence="7 8">
    <name type="scientific">Labilithrix luteola</name>
    <dbReference type="NCBI Taxonomy" id="1391654"/>
    <lineage>
        <taxon>Bacteria</taxon>
        <taxon>Pseudomonadati</taxon>
        <taxon>Myxococcota</taxon>
        <taxon>Polyangia</taxon>
        <taxon>Polyangiales</taxon>
        <taxon>Labilitrichaceae</taxon>
        <taxon>Labilithrix</taxon>
    </lineage>
</organism>
<reference evidence="7 8" key="1">
    <citation type="submission" date="2015-08" db="EMBL/GenBank/DDBJ databases">
        <authorList>
            <person name="Babu N.S."/>
            <person name="Beckwith C.J."/>
            <person name="Beseler K.G."/>
            <person name="Brison A."/>
            <person name="Carone J.V."/>
            <person name="Caskin T.P."/>
            <person name="Diamond M."/>
            <person name="Durham M.E."/>
            <person name="Foxe J.M."/>
            <person name="Go M."/>
            <person name="Henderson B.A."/>
            <person name="Jones I.B."/>
            <person name="McGettigan J.A."/>
            <person name="Micheletti S.J."/>
            <person name="Nasrallah M.E."/>
            <person name="Ortiz D."/>
            <person name="Piller C.R."/>
            <person name="Privatt S.R."/>
            <person name="Schneider S.L."/>
            <person name="Sharp S."/>
            <person name="Smith T.C."/>
            <person name="Stanton J.D."/>
            <person name="Ullery H.E."/>
            <person name="Wilson R.J."/>
            <person name="Serrano M.G."/>
            <person name="Buck G."/>
            <person name="Lee V."/>
            <person name="Wang Y."/>
            <person name="Carvalho R."/>
            <person name="Voegtly L."/>
            <person name="Shi R."/>
            <person name="Duckworth R."/>
            <person name="Johnson A."/>
            <person name="Loviza R."/>
            <person name="Walstead R."/>
            <person name="Shah Z."/>
            <person name="Kiflezghi M."/>
            <person name="Wade K."/>
            <person name="Ball S.L."/>
            <person name="Bradley K.W."/>
            <person name="Asai D.J."/>
            <person name="Bowman C.A."/>
            <person name="Russell D.A."/>
            <person name="Pope W.H."/>
            <person name="Jacobs-Sera D."/>
            <person name="Hendrix R.W."/>
            <person name="Hatfull G.F."/>
        </authorList>
    </citation>
    <scope>NUCLEOTIDE SEQUENCE [LARGE SCALE GENOMIC DNA]</scope>
    <source>
        <strain evidence="7 8">DSM 27648</strain>
    </source>
</reference>